<dbReference type="InterPro" id="IPR029346">
    <property type="entry name" value="USP_C"/>
</dbReference>
<dbReference type="OrthoDB" id="289038at2759"/>
<dbReference type="GO" id="GO:0005634">
    <property type="term" value="C:nucleus"/>
    <property type="evidence" value="ECO:0007669"/>
    <property type="project" value="UniProtKB-ARBA"/>
</dbReference>
<protein>
    <recommendedName>
        <fullName evidence="3">ubiquitinyl hydrolase 1</fullName>
        <ecNumber evidence="3">3.4.19.12</ecNumber>
    </recommendedName>
</protein>
<keyword evidence="6 10" id="KW-0378">Hydrolase</keyword>
<dbReference type="Gene3D" id="3.10.20.90">
    <property type="entry name" value="Phosphatidylinositol 3-kinase Catalytic Subunit, Chain A, domain 1"/>
    <property type="match status" value="2"/>
</dbReference>
<dbReference type="Pfam" id="PF12436">
    <property type="entry name" value="USP7_ICP0_bdg"/>
    <property type="match status" value="1"/>
</dbReference>
<accession>A0A5N5HUF7</accession>
<dbReference type="InterPro" id="IPR024729">
    <property type="entry name" value="USP7_ICP0-binding_dom"/>
</dbReference>
<evidence type="ECO:0000256" key="2">
    <source>
        <dbReference type="ARBA" id="ARBA00009085"/>
    </source>
</evidence>
<reference evidence="10 11" key="1">
    <citation type="submission" date="2019-09" db="EMBL/GenBank/DDBJ databases">
        <authorList>
            <person name="Ou C."/>
        </authorList>
    </citation>
    <scope>NUCLEOTIDE SEQUENCE [LARGE SCALE GENOMIC DNA]</scope>
    <source>
        <strain evidence="10">S2</strain>
        <tissue evidence="10">Leaf</tissue>
    </source>
</reference>
<keyword evidence="11" id="KW-1185">Reference proteome</keyword>
<organism evidence="10 11">
    <name type="scientific">Pyrus ussuriensis x Pyrus communis</name>
    <dbReference type="NCBI Taxonomy" id="2448454"/>
    <lineage>
        <taxon>Eukaryota</taxon>
        <taxon>Viridiplantae</taxon>
        <taxon>Streptophyta</taxon>
        <taxon>Embryophyta</taxon>
        <taxon>Tracheophyta</taxon>
        <taxon>Spermatophyta</taxon>
        <taxon>Magnoliopsida</taxon>
        <taxon>eudicotyledons</taxon>
        <taxon>Gunneridae</taxon>
        <taxon>Pentapetalae</taxon>
        <taxon>rosids</taxon>
        <taxon>fabids</taxon>
        <taxon>Rosales</taxon>
        <taxon>Rosaceae</taxon>
        <taxon>Amygdaloideae</taxon>
        <taxon>Maleae</taxon>
        <taxon>Pyrus</taxon>
    </lineage>
</organism>
<reference evidence="11" key="2">
    <citation type="submission" date="2019-10" db="EMBL/GenBank/DDBJ databases">
        <title>A de novo genome assembly of a pear dwarfing rootstock.</title>
        <authorList>
            <person name="Wang F."/>
            <person name="Wang J."/>
            <person name="Li S."/>
            <person name="Zhang Y."/>
            <person name="Fang M."/>
            <person name="Ma L."/>
            <person name="Zhao Y."/>
            <person name="Jiang S."/>
        </authorList>
    </citation>
    <scope>NUCLEOTIDE SEQUENCE [LARGE SCALE GENOMIC DNA]</scope>
</reference>
<evidence type="ECO:0000256" key="3">
    <source>
        <dbReference type="ARBA" id="ARBA00012759"/>
    </source>
</evidence>
<comment type="catalytic activity">
    <reaction evidence="1">
        <text>Thiol-dependent hydrolysis of ester, thioester, amide, peptide and isopeptide bonds formed by the C-terminal Gly of ubiquitin (a 76-residue protein attached to proteins as an intracellular targeting signal).</text>
        <dbReference type="EC" id="3.4.19.12"/>
    </reaction>
</comment>
<feature type="domain" description="Ubiquitin carboxyl-terminal hydrolase 7 ICP0-binding" evidence="8">
    <location>
        <begin position="64"/>
        <end position="316"/>
    </location>
</feature>
<evidence type="ECO:0000256" key="1">
    <source>
        <dbReference type="ARBA" id="ARBA00000707"/>
    </source>
</evidence>
<keyword evidence="4" id="KW-0645">Protease</keyword>
<evidence type="ECO:0000259" key="8">
    <source>
        <dbReference type="Pfam" id="PF12436"/>
    </source>
</evidence>
<comment type="similarity">
    <text evidence="2">Belongs to the peptidase C19 family.</text>
</comment>
<dbReference type="Pfam" id="PF14533">
    <property type="entry name" value="USP7_C2"/>
    <property type="match status" value="2"/>
</dbReference>
<comment type="caution">
    <text evidence="10">The sequence shown here is derived from an EMBL/GenBank/DDBJ whole genome shotgun (WGS) entry which is preliminary data.</text>
</comment>
<dbReference type="GO" id="GO:0006508">
    <property type="term" value="P:proteolysis"/>
    <property type="evidence" value="ECO:0007669"/>
    <property type="project" value="UniProtKB-KW"/>
</dbReference>
<proteinExistence type="inferred from homology"/>
<evidence type="ECO:0000256" key="5">
    <source>
        <dbReference type="ARBA" id="ARBA00022786"/>
    </source>
</evidence>
<reference evidence="10 11" key="3">
    <citation type="submission" date="2019-11" db="EMBL/GenBank/DDBJ databases">
        <title>A de novo genome assembly of a pear dwarfing rootstock.</title>
        <authorList>
            <person name="Wang F."/>
            <person name="Wang J."/>
            <person name="Li S."/>
            <person name="Zhang Y."/>
            <person name="Fang M."/>
            <person name="Ma L."/>
            <person name="Zhao Y."/>
            <person name="Jiang S."/>
        </authorList>
    </citation>
    <scope>NUCLEOTIDE SEQUENCE [LARGE SCALE GENOMIC DNA]</scope>
    <source>
        <strain evidence="10">S2</strain>
        <tissue evidence="10">Leaf</tissue>
    </source>
</reference>
<dbReference type="EC" id="3.4.19.12" evidence="3"/>
<evidence type="ECO:0000313" key="11">
    <source>
        <dbReference type="Proteomes" id="UP000327157"/>
    </source>
</evidence>
<dbReference type="GO" id="GO:0004843">
    <property type="term" value="F:cysteine-type deubiquitinase activity"/>
    <property type="evidence" value="ECO:0007669"/>
    <property type="project" value="UniProtKB-EC"/>
</dbReference>
<dbReference type="EMBL" id="SMOL01000143">
    <property type="protein sequence ID" value="KAB2631495.1"/>
    <property type="molecule type" value="Genomic_DNA"/>
</dbReference>
<evidence type="ECO:0000259" key="9">
    <source>
        <dbReference type="Pfam" id="PF14533"/>
    </source>
</evidence>
<evidence type="ECO:0000313" key="10">
    <source>
        <dbReference type="EMBL" id="KAB2631495.1"/>
    </source>
</evidence>
<evidence type="ECO:0000256" key="6">
    <source>
        <dbReference type="ARBA" id="ARBA00022801"/>
    </source>
</evidence>
<dbReference type="FunFam" id="3.10.20.90:FF:000050">
    <property type="entry name" value="Ubiquitin carboxyl-terminal hydrolase 13"/>
    <property type="match status" value="1"/>
</dbReference>
<dbReference type="FunFam" id="3.10.20.90:FF:000034">
    <property type="entry name" value="Ubiquitin carboxyl-terminal hydrolase 13"/>
    <property type="match status" value="1"/>
</dbReference>
<gene>
    <name evidence="10" type="ORF">D8674_009014</name>
</gene>
<name>A0A5N5HUF7_9ROSA</name>
<feature type="domain" description="Ubiquitin carboxyl-terminal hydrolase C-terminal" evidence="9">
    <location>
        <begin position="405"/>
        <end position="485"/>
    </location>
</feature>
<dbReference type="Proteomes" id="UP000327157">
    <property type="component" value="Chromosome 12"/>
</dbReference>
<feature type="domain" description="Ubiquitin carboxyl-terminal hydrolase C-terminal" evidence="9">
    <location>
        <begin position="326"/>
        <end position="404"/>
    </location>
</feature>
<keyword evidence="5" id="KW-0833">Ubl conjugation pathway</keyword>
<dbReference type="AlphaFoldDB" id="A0A5N5HUF7"/>
<evidence type="ECO:0000256" key="4">
    <source>
        <dbReference type="ARBA" id="ARBA00022670"/>
    </source>
</evidence>
<sequence length="501" mass="58405">MAINTPPTSAVVRDEDLAEQIGRDIYFDLVDHDKVRKFRIHEQMPFNLFKEEVAKEFGIPVRFQRFWIWAKRQNHTCRPHRPLTPGEESQSVGQCREVSNIMHNKELKLFLEVEFGPNLRPIPPPEKTEEDILLFFKLYEPEKQELRFVGRLFVKSSSRPVDILAKLNQFAGFPLDEELEIYEEIKFEPVVMCEHLDKMFSFRSSQIGDGDIICFQKSTPLEIDEGCKYPDVPSFLDYVLDRRVVHFHSLEKPMEEDFCLELSKLHTYDDVVEKLAHHIGLENPTKIRLTAHNCYSQQPKPQPIKYQGVEHLTEMLTHYDQSSDILYYEVLDIPLPELERLKTLKIAFRHATKDEVGIHSIRLPKQSTVGDLINVLKTKVELSHPNAELRLLEIFYQKIYKEVHNFGEPFLFVIHEGETLAKVKKRIQKKLQVLDEEFSKWKFAVVSLGGPEYLQDSDIVSRRFQSRNVYGAWEQYLGLEHSDNAPKRAHAANQVGSSTSC</sequence>
<keyword evidence="7" id="KW-0788">Thiol protease</keyword>
<evidence type="ECO:0000256" key="7">
    <source>
        <dbReference type="ARBA" id="ARBA00022807"/>
    </source>
</evidence>